<evidence type="ECO:0000313" key="13">
    <source>
        <dbReference type="EMBL" id="KAK0179220.1"/>
    </source>
</evidence>
<dbReference type="EC" id="3.4.24.-" evidence="11"/>
<dbReference type="SMART" id="SM00235">
    <property type="entry name" value="ZnMc"/>
    <property type="match status" value="1"/>
</dbReference>
<dbReference type="InterPro" id="IPR006026">
    <property type="entry name" value="Peptidase_Metallo"/>
</dbReference>
<feature type="active site" evidence="10">
    <location>
        <position position="140"/>
    </location>
</feature>
<accession>A0AA39G0G3</accession>
<dbReference type="PANTHER" id="PTHR10127">
    <property type="entry name" value="DISCOIDIN, CUB, EGF, LAMININ , AND ZINC METALLOPROTEASE DOMAIN CONTAINING"/>
    <property type="match status" value="1"/>
</dbReference>
<comment type="caution">
    <text evidence="10">Lacks conserved residue(s) required for the propagation of feature annotation.</text>
</comment>
<feature type="domain" description="Peptidase M12A" evidence="12">
    <location>
        <begin position="44"/>
        <end position="243"/>
    </location>
</feature>
<evidence type="ECO:0000313" key="14">
    <source>
        <dbReference type="Proteomes" id="UP001168972"/>
    </source>
</evidence>
<keyword evidence="5 10" id="KW-0862">Zinc</keyword>
<dbReference type="InterPro" id="IPR024079">
    <property type="entry name" value="MetalloPept_cat_dom_sf"/>
</dbReference>
<evidence type="ECO:0000256" key="10">
    <source>
        <dbReference type="PROSITE-ProRule" id="PRU01211"/>
    </source>
</evidence>
<dbReference type="Gene3D" id="3.40.390.10">
    <property type="entry name" value="Collagenase (Catalytic Domain)"/>
    <property type="match status" value="1"/>
</dbReference>
<dbReference type="InterPro" id="IPR034035">
    <property type="entry name" value="Astacin-like_dom"/>
</dbReference>
<dbReference type="FunFam" id="3.40.390.10:FF:000015">
    <property type="entry name" value="Meprin A subunit"/>
    <property type="match status" value="1"/>
</dbReference>
<evidence type="ECO:0000256" key="7">
    <source>
        <dbReference type="ARBA" id="ARBA00023145"/>
    </source>
</evidence>
<evidence type="ECO:0000256" key="3">
    <source>
        <dbReference type="ARBA" id="ARBA00022729"/>
    </source>
</evidence>
<evidence type="ECO:0000256" key="1">
    <source>
        <dbReference type="ARBA" id="ARBA00022670"/>
    </source>
</evidence>
<keyword evidence="14" id="KW-1185">Reference proteome</keyword>
<dbReference type="PRINTS" id="PR00480">
    <property type="entry name" value="ASTACIN"/>
</dbReference>
<evidence type="ECO:0000256" key="11">
    <source>
        <dbReference type="RuleBase" id="RU361183"/>
    </source>
</evidence>
<sequence>MNYNESEIFERINTWKNNDKQNVWELSGHFEGDIIFNNEKETRNGVIDTATRWPNGTIPYLIRDKNFDDKQIKKIHEAIDEFHAKTCLLFRIYEEKIDSDYLIFQSNKSGCWSSVGKQGKSQLINLQTPNCLKHGTIIHEIMHAVGFYHQQSTFNRDDYVKIHWENIQYGKEHNFNKYDDKTVTDFNVGYDYSSVMHYSSRAFSKNDEPTITPIKHGIEIGQRNEMSEKDKKKLQAMYKNECDNRIGKNNDNNNIIDIINFFPSFLD</sequence>
<dbReference type="PROSITE" id="PS51864">
    <property type="entry name" value="ASTACIN"/>
    <property type="match status" value="1"/>
</dbReference>
<keyword evidence="1 10" id="KW-0645">Protease</keyword>
<evidence type="ECO:0000256" key="9">
    <source>
        <dbReference type="ARBA" id="ARBA00023180"/>
    </source>
</evidence>
<feature type="binding site" evidence="10">
    <location>
        <position position="139"/>
    </location>
    <ligand>
        <name>Zn(2+)</name>
        <dbReference type="ChEBI" id="CHEBI:29105"/>
        <note>catalytic</note>
    </ligand>
</feature>
<evidence type="ECO:0000256" key="2">
    <source>
        <dbReference type="ARBA" id="ARBA00022723"/>
    </source>
</evidence>
<dbReference type="GO" id="GO:0004222">
    <property type="term" value="F:metalloendopeptidase activity"/>
    <property type="evidence" value="ECO:0007669"/>
    <property type="project" value="UniProtKB-UniRule"/>
</dbReference>
<evidence type="ECO:0000256" key="4">
    <source>
        <dbReference type="ARBA" id="ARBA00022801"/>
    </source>
</evidence>
<feature type="binding site" evidence="10">
    <location>
        <position position="149"/>
    </location>
    <ligand>
        <name>Zn(2+)</name>
        <dbReference type="ChEBI" id="CHEBI:29105"/>
        <note>catalytic</note>
    </ligand>
</feature>
<proteinExistence type="predicted"/>
<dbReference type="GO" id="GO:0008270">
    <property type="term" value="F:zinc ion binding"/>
    <property type="evidence" value="ECO:0007669"/>
    <property type="project" value="UniProtKB-UniRule"/>
</dbReference>
<feature type="binding site" evidence="10">
    <location>
        <position position="143"/>
    </location>
    <ligand>
        <name>Zn(2+)</name>
        <dbReference type="ChEBI" id="CHEBI:29105"/>
        <note>catalytic</note>
    </ligand>
</feature>
<keyword evidence="9" id="KW-0325">Glycoprotein</keyword>
<dbReference type="Pfam" id="PF01400">
    <property type="entry name" value="Astacin"/>
    <property type="match status" value="1"/>
</dbReference>
<evidence type="ECO:0000256" key="8">
    <source>
        <dbReference type="ARBA" id="ARBA00023157"/>
    </source>
</evidence>
<comment type="caution">
    <text evidence="13">The sequence shown here is derived from an EMBL/GenBank/DDBJ whole genome shotgun (WGS) entry which is preliminary data.</text>
</comment>
<keyword evidence="6 10" id="KW-0482">Metalloprotease</keyword>
<keyword evidence="7" id="KW-0865">Zymogen</keyword>
<dbReference type="PANTHER" id="PTHR10127:SF780">
    <property type="entry name" value="METALLOENDOPEPTIDASE"/>
    <property type="match status" value="1"/>
</dbReference>
<keyword evidence="2 10" id="KW-0479">Metal-binding</keyword>
<dbReference type="Proteomes" id="UP001168972">
    <property type="component" value="Unassembled WGS sequence"/>
</dbReference>
<keyword evidence="8 10" id="KW-1015">Disulfide bond</keyword>
<organism evidence="13 14">
    <name type="scientific">Microctonus hyperodae</name>
    <name type="common">Parasitoid wasp</name>
    <dbReference type="NCBI Taxonomy" id="165561"/>
    <lineage>
        <taxon>Eukaryota</taxon>
        <taxon>Metazoa</taxon>
        <taxon>Ecdysozoa</taxon>
        <taxon>Arthropoda</taxon>
        <taxon>Hexapoda</taxon>
        <taxon>Insecta</taxon>
        <taxon>Pterygota</taxon>
        <taxon>Neoptera</taxon>
        <taxon>Endopterygota</taxon>
        <taxon>Hymenoptera</taxon>
        <taxon>Apocrita</taxon>
        <taxon>Ichneumonoidea</taxon>
        <taxon>Braconidae</taxon>
        <taxon>Euphorinae</taxon>
        <taxon>Microctonus</taxon>
    </lineage>
</organism>
<feature type="disulfide bond" evidence="10">
    <location>
        <begin position="87"/>
        <end position="242"/>
    </location>
</feature>
<keyword evidence="4 10" id="KW-0378">Hydrolase</keyword>
<evidence type="ECO:0000256" key="6">
    <source>
        <dbReference type="ARBA" id="ARBA00023049"/>
    </source>
</evidence>
<reference evidence="13" key="1">
    <citation type="journal article" date="2023" name="bioRxiv">
        <title>Scaffold-level genome assemblies of two parasitoid biocontrol wasps reveal the parthenogenesis mechanism and an associated novel virus.</title>
        <authorList>
            <person name="Inwood S."/>
            <person name="Skelly J."/>
            <person name="Guhlin J."/>
            <person name="Harrop T."/>
            <person name="Goldson S."/>
            <person name="Dearden P."/>
        </authorList>
    </citation>
    <scope>NUCLEOTIDE SEQUENCE</scope>
    <source>
        <strain evidence="13">Lincoln</strain>
        <tissue evidence="13">Whole body</tissue>
    </source>
</reference>
<reference evidence="13" key="2">
    <citation type="submission" date="2023-03" db="EMBL/GenBank/DDBJ databases">
        <authorList>
            <person name="Inwood S.N."/>
            <person name="Skelly J.G."/>
            <person name="Guhlin J."/>
            <person name="Harrop T.W.R."/>
            <person name="Goldson S.G."/>
            <person name="Dearden P.K."/>
        </authorList>
    </citation>
    <scope>NUCLEOTIDE SEQUENCE</scope>
    <source>
        <strain evidence="13">Lincoln</strain>
        <tissue evidence="13">Whole body</tissue>
    </source>
</reference>
<comment type="cofactor">
    <cofactor evidence="10 11">
        <name>Zn(2+)</name>
        <dbReference type="ChEBI" id="CHEBI:29105"/>
    </cofactor>
    <text evidence="10 11">Binds 1 zinc ion per subunit.</text>
</comment>
<keyword evidence="3" id="KW-0732">Signal</keyword>
<dbReference type="EMBL" id="JAQQBR010000004">
    <property type="protein sequence ID" value="KAK0179220.1"/>
    <property type="molecule type" value="Genomic_DNA"/>
</dbReference>
<dbReference type="CDD" id="cd04280">
    <property type="entry name" value="ZnMc_astacin_like"/>
    <property type="match status" value="1"/>
</dbReference>
<dbReference type="AlphaFoldDB" id="A0AA39G0G3"/>
<name>A0AA39G0G3_MICHY</name>
<dbReference type="SUPFAM" id="SSF55486">
    <property type="entry name" value="Metalloproteases ('zincins'), catalytic domain"/>
    <property type="match status" value="1"/>
</dbReference>
<evidence type="ECO:0000256" key="5">
    <source>
        <dbReference type="ARBA" id="ARBA00022833"/>
    </source>
</evidence>
<evidence type="ECO:0000259" key="12">
    <source>
        <dbReference type="PROSITE" id="PS51864"/>
    </source>
</evidence>
<dbReference type="GO" id="GO:0006508">
    <property type="term" value="P:proteolysis"/>
    <property type="evidence" value="ECO:0007669"/>
    <property type="project" value="UniProtKB-KW"/>
</dbReference>
<gene>
    <name evidence="13" type="ORF">PV327_008033</name>
</gene>
<dbReference type="InterPro" id="IPR001506">
    <property type="entry name" value="Peptidase_M12A"/>
</dbReference>
<protein>
    <recommendedName>
        <fullName evidence="11">Metalloendopeptidase</fullName>
        <ecNumber evidence="11">3.4.24.-</ecNumber>
    </recommendedName>
</protein>